<sequence>MTSLETALESLKIEDIPVDDIDFSDLEKEYQVSDDGVNFDNFLVVDGAPVAPESKVPVLQKVLTKLFSQAGKVLDMQIPVENGKTKGHLFIEMDSINAAREAIKQFNGKKLDAKHRLLVNSMNDMEKYGSDDFSTEFEEPTVPDFAPTDFLRSWLQNKDGRDQFVLQKGDMTRVFWNRLAHQPDPVCEARKNWSNHIVKFSPKGTYLLSFHDQGVTSWGGPNFERLKRFYHPGVSRLDVSPTEKYLVTFSMTPLQPDENTPFGPESQGHQICVWDLATGYLLKTFGIPPNAKLEWPLIRFSYDDKYCGRLGPNALALYEIENNFQLLDGKIHKVEGIQDFSFAPKGVQLVYNKRKSDPTTLLAYWTPETNNQSCKAFLMTLPNKRIVKTVNLVQVSNVSIHWQDQADFICFQVDRHSKSKKTFFTNLEICKLNESEIPVEKIEMKDRVLALAFEPKGDRFVTISKMDNGGIDENPMYPKNFIKFFAPEKKDKDKDLDVLPDTLKWKLVKTVDQQYSNCISWSPAGRFVAVCAIVNGKDIKKASLDFYDFDYTGEKTLNEVKDVKASLQAVAHIDNQFFTDLEWDTSGRFLAAWSSYAKHKLENGYTVYNCCGEAVRKEIVDQFTNFVWRPRPESLLSNADKKKARKNLKQWSVKFEEQDAMESDSALRDLILKRRAELSQWVAYREQSKERLESEDHYTIFDNFVQDKSDESQYVTVEEVKEEILEETQEEVESFE</sequence>
<dbReference type="Pfam" id="PF08662">
    <property type="entry name" value="eIF2A"/>
    <property type="match status" value="1"/>
</dbReference>
<organism evidence="9 10">
    <name type="scientific">Kluyveromyces marxianus</name>
    <name type="common">Yeast</name>
    <name type="synonym">Candida kefyr</name>
    <dbReference type="NCBI Taxonomy" id="4911"/>
    <lineage>
        <taxon>Eukaryota</taxon>
        <taxon>Fungi</taxon>
        <taxon>Dikarya</taxon>
        <taxon>Ascomycota</taxon>
        <taxon>Saccharomycotina</taxon>
        <taxon>Saccharomycetes</taxon>
        <taxon>Saccharomycetales</taxon>
        <taxon>Saccharomycetaceae</taxon>
        <taxon>Kluyveromyces</taxon>
    </lineage>
</organism>
<comment type="subcellular location">
    <subcellularLocation>
        <location evidence="1 6 7">Cytoplasm</location>
    </subcellularLocation>
</comment>
<dbReference type="InterPro" id="IPR015943">
    <property type="entry name" value="WD40/YVTN_repeat-like_dom_sf"/>
</dbReference>
<evidence type="ECO:0000256" key="3">
    <source>
        <dbReference type="ARBA" id="ARBA00022540"/>
    </source>
</evidence>
<feature type="domain" description="RRM" evidence="8">
    <location>
        <begin position="41"/>
        <end position="124"/>
    </location>
</feature>
<dbReference type="Pfam" id="PF00076">
    <property type="entry name" value="RRM_1"/>
    <property type="match status" value="1"/>
</dbReference>
<dbReference type="Gene3D" id="2.130.10.10">
    <property type="entry name" value="YVTN repeat-like/Quinoprotein amine dehydrogenase"/>
    <property type="match status" value="1"/>
</dbReference>
<name>A0ABX6EU97_KLUMA</name>
<dbReference type="Proteomes" id="UP000422736">
    <property type="component" value="Chromosome 3"/>
</dbReference>
<dbReference type="HAMAP" id="MF_03001">
    <property type="entry name" value="eIF3b"/>
    <property type="match status" value="1"/>
</dbReference>
<dbReference type="PROSITE" id="PS50102">
    <property type="entry name" value="RRM"/>
    <property type="match status" value="1"/>
</dbReference>
<comment type="similarity">
    <text evidence="6 7">Belongs to the eIF-3 subunit B family.</text>
</comment>
<dbReference type="Gene3D" id="3.30.70.330">
    <property type="match status" value="1"/>
</dbReference>
<evidence type="ECO:0000256" key="2">
    <source>
        <dbReference type="ARBA" id="ARBA00022490"/>
    </source>
</evidence>
<gene>
    <name evidence="6 9" type="primary">PRT1</name>
    <name evidence="9" type="ORF">FIM1_2294</name>
</gene>
<dbReference type="PANTHER" id="PTHR14068:SF0">
    <property type="entry name" value="EUKARYOTIC TRANSLATION INITIATION FACTOR 3 SUBUNIT B"/>
    <property type="match status" value="1"/>
</dbReference>
<reference evidence="9 10" key="1">
    <citation type="submission" date="2016-03" db="EMBL/GenBank/DDBJ databases">
        <title>How can Kluyveromyces marxianus grow so fast - potential evolutionary course in Saccharomyces Complex revealed by comparative genomics.</title>
        <authorList>
            <person name="Mo W."/>
            <person name="Lu W."/>
            <person name="Yang X."/>
            <person name="Qi J."/>
            <person name="Lv H."/>
        </authorList>
    </citation>
    <scope>NUCLEOTIDE SEQUENCE [LARGE SCALE GENOMIC DNA]</scope>
    <source>
        <strain evidence="9 10">FIM1</strain>
    </source>
</reference>
<dbReference type="InterPro" id="IPR013979">
    <property type="entry name" value="TIF_beta_prop-like"/>
</dbReference>
<dbReference type="PIRSF" id="PIRSF036424">
    <property type="entry name" value="eIF3b"/>
    <property type="match status" value="1"/>
</dbReference>
<comment type="function">
    <text evidence="6">RNA-binding component of the eukaryotic translation initiation factor 3 (eIF-3) complex, which is involved in protein synthesis of a specialized repertoire of mRNAs and, together with other initiation factors, stimulates binding of mRNA and methionyl-tRNAi to the 40S ribosome. The eIF-3 complex specifically targets and initiates translation of a subset of mRNAs involved in cell proliferation.</text>
</comment>
<evidence type="ECO:0000256" key="1">
    <source>
        <dbReference type="ARBA" id="ARBA00004496"/>
    </source>
</evidence>
<comment type="subunit">
    <text evidence="6 7">Component of the eukaryotic translation initiation factor 3 (eIF-3) complex.</text>
</comment>
<evidence type="ECO:0000313" key="9">
    <source>
        <dbReference type="EMBL" id="QGN15602.1"/>
    </source>
</evidence>
<evidence type="ECO:0000256" key="6">
    <source>
        <dbReference type="HAMAP-Rule" id="MF_03001"/>
    </source>
</evidence>
<evidence type="ECO:0000259" key="8">
    <source>
        <dbReference type="PROSITE" id="PS50102"/>
    </source>
</evidence>
<dbReference type="SUPFAM" id="SSF54928">
    <property type="entry name" value="RNA-binding domain, RBD"/>
    <property type="match status" value="1"/>
</dbReference>
<evidence type="ECO:0000256" key="4">
    <source>
        <dbReference type="ARBA" id="ARBA00022884"/>
    </source>
</evidence>
<keyword evidence="10" id="KW-1185">Reference proteome</keyword>
<dbReference type="EMBL" id="CP015056">
    <property type="protein sequence ID" value="QGN15602.1"/>
    <property type="molecule type" value="Genomic_DNA"/>
</dbReference>
<comment type="function">
    <text evidence="7">Component of the eukaryotic translation initiation factor 3 (eIF-3) complex, which is involved in protein synthesis and, together with other initiation factors, stimulates binding of mRNA and methionyl-tRNAi to the 40S ribosome.</text>
</comment>
<keyword evidence="3 6" id="KW-0396">Initiation factor</keyword>
<dbReference type="InterPro" id="IPR012677">
    <property type="entry name" value="Nucleotide-bd_a/b_plait_sf"/>
</dbReference>
<dbReference type="InterPro" id="IPR011400">
    <property type="entry name" value="EIF3B"/>
</dbReference>
<evidence type="ECO:0000256" key="7">
    <source>
        <dbReference type="PIRNR" id="PIRNR036424"/>
    </source>
</evidence>
<dbReference type="SUPFAM" id="SSF82171">
    <property type="entry name" value="DPP6 N-terminal domain-like"/>
    <property type="match status" value="1"/>
</dbReference>
<proteinExistence type="inferred from homology"/>
<dbReference type="InterPro" id="IPR000504">
    <property type="entry name" value="RRM_dom"/>
</dbReference>
<dbReference type="CDD" id="cd12278">
    <property type="entry name" value="RRM_eIF3B"/>
    <property type="match status" value="1"/>
</dbReference>
<dbReference type="SMART" id="SM00360">
    <property type="entry name" value="RRM"/>
    <property type="match status" value="1"/>
</dbReference>
<evidence type="ECO:0000313" key="10">
    <source>
        <dbReference type="Proteomes" id="UP000422736"/>
    </source>
</evidence>
<keyword evidence="2 6" id="KW-0963">Cytoplasm</keyword>
<dbReference type="PANTHER" id="PTHR14068">
    <property type="entry name" value="EUKARYOTIC TRANSLATION INITIATION FACTOR 3 EIF3 -RELATED"/>
    <property type="match status" value="1"/>
</dbReference>
<dbReference type="InterPro" id="IPR035979">
    <property type="entry name" value="RBD_domain_sf"/>
</dbReference>
<keyword evidence="5 6" id="KW-0648">Protein biosynthesis</keyword>
<evidence type="ECO:0000256" key="5">
    <source>
        <dbReference type="ARBA" id="ARBA00022917"/>
    </source>
</evidence>
<dbReference type="GO" id="GO:0003743">
    <property type="term" value="F:translation initiation factor activity"/>
    <property type="evidence" value="ECO:0007669"/>
    <property type="project" value="UniProtKB-KW"/>
</dbReference>
<dbReference type="InterPro" id="IPR034363">
    <property type="entry name" value="eIF3B_RRM"/>
</dbReference>
<protein>
    <recommendedName>
        <fullName evidence="6">Eukaryotic translation initiation factor 3 subunit B</fullName>
        <shortName evidence="6">eIF3b</shortName>
    </recommendedName>
    <alternativeName>
        <fullName evidence="6">Eukaryotic translation initiation factor 3 90 kDa subunit homolog</fullName>
        <shortName evidence="6">eIF3 p90</shortName>
    </alternativeName>
    <alternativeName>
        <fullName evidence="6">Translation initiation factor eIF3, p90 subunit homolog</fullName>
    </alternativeName>
</protein>
<keyword evidence="4 6" id="KW-0694">RNA-binding</keyword>
<accession>A0ABX6EU97</accession>